<comment type="caution">
    <text evidence="1">The sequence shown here is derived from an EMBL/GenBank/DDBJ whole genome shotgun (WGS) entry which is preliminary data.</text>
</comment>
<dbReference type="EMBL" id="JASCZI010151231">
    <property type="protein sequence ID" value="MED6171167.1"/>
    <property type="molecule type" value="Genomic_DNA"/>
</dbReference>
<keyword evidence="2" id="KW-1185">Reference proteome</keyword>
<protein>
    <submittedName>
        <fullName evidence="1">Uncharacterized protein</fullName>
    </submittedName>
</protein>
<evidence type="ECO:0000313" key="2">
    <source>
        <dbReference type="Proteomes" id="UP001341840"/>
    </source>
</evidence>
<name>A0ABU6VCR0_9FABA</name>
<proteinExistence type="predicted"/>
<dbReference type="Proteomes" id="UP001341840">
    <property type="component" value="Unassembled WGS sequence"/>
</dbReference>
<organism evidence="1 2">
    <name type="scientific">Stylosanthes scabra</name>
    <dbReference type="NCBI Taxonomy" id="79078"/>
    <lineage>
        <taxon>Eukaryota</taxon>
        <taxon>Viridiplantae</taxon>
        <taxon>Streptophyta</taxon>
        <taxon>Embryophyta</taxon>
        <taxon>Tracheophyta</taxon>
        <taxon>Spermatophyta</taxon>
        <taxon>Magnoliopsida</taxon>
        <taxon>eudicotyledons</taxon>
        <taxon>Gunneridae</taxon>
        <taxon>Pentapetalae</taxon>
        <taxon>rosids</taxon>
        <taxon>fabids</taxon>
        <taxon>Fabales</taxon>
        <taxon>Fabaceae</taxon>
        <taxon>Papilionoideae</taxon>
        <taxon>50 kb inversion clade</taxon>
        <taxon>dalbergioids sensu lato</taxon>
        <taxon>Dalbergieae</taxon>
        <taxon>Pterocarpus clade</taxon>
        <taxon>Stylosanthes</taxon>
    </lineage>
</organism>
<sequence>MNVHVRNPVVPARAVGLYWVGSYIKTPTQYASDADKAAEKEIQEYQDWRIIDDYNVRDQAVKKIGPSADYLLQIKKLANSFETQIPEILHWKSSILKPATSQLSVRDLAVKKIGPSADYLLQIKKLANSFEIVGAPKSNH</sequence>
<reference evidence="1 2" key="1">
    <citation type="journal article" date="2023" name="Plants (Basel)">
        <title>Bridging the Gap: Combining Genomics and Transcriptomics Approaches to Understand Stylosanthes scabra, an Orphan Legume from the Brazilian Caatinga.</title>
        <authorList>
            <person name="Ferreira-Neto J.R.C."/>
            <person name="da Silva M.D."/>
            <person name="Binneck E."/>
            <person name="de Melo N.F."/>
            <person name="da Silva R.H."/>
            <person name="de Melo A.L.T.M."/>
            <person name="Pandolfi V."/>
            <person name="Bustamante F.O."/>
            <person name="Brasileiro-Vidal A.C."/>
            <person name="Benko-Iseppon A.M."/>
        </authorList>
    </citation>
    <scope>NUCLEOTIDE SEQUENCE [LARGE SCALE GENOMIC DNA]</scope>
    <source>
        <tissue evidence="1">Leaves</tissue>
    </source>
</reference>
<accession>A0ABU6VCR0</accession>
<gene>
    <name evidence="1" type="ORF">PIB30_038249</name>
</gene>
<evidence type="ECO:0000313" key="1">
    <source>
        <dbReference type="EMBL" id="MED6171167.1"/>
    </source>
</evidence>